<dbReference type="PANTHER" id="PTHR43272:SF33">
    <property type="entry name" value="AMP-BINDING DOMAIN-CONTAINING PROTEIN-RELATED"/>
    <property type="match status" value="1"/>
</dbReference>
<dbReference type="PANTHER" id="PTHR43272">
    <property type="entry name" value="LONG-CHAIN-FATTY-ACID--COA LIGASE"/>
    <property type="match status" value="1"/>
</dbReference>
<dbReference type="SUPFAM" id="SSF56801">
    <property type="entry name" value="Acetyl-CoA synthetase-like"/>
    <property type="match status" value="1"/>
</dbReference>
<feature type="domain" description="AMP-dependent synthetase/ligase" evidence="3">
    <location>
        <begin position="93"/>
        <end position="512"/>
    </location>
</feature>
<keyword evidence="5" id="KW-1185">Reference proteome</keyword>
<dbReference type="GO" id="GO:0005783">
    <property type="term" value="C:endoplasmic reticulum"/>
    <property type="evidence" value="ECO:0007669"/>
    <property type="project" value="TreeGrafter"/>
</dbReference>
<dbReference type="Proteomes" id="UP000256964">
    <property type="component" value="Unassembled WGS sequence"/>
</dbReference>
<dbReference type="InterPro" id="IPR020845">
    <property type="entry name" value="AMP-binding_CS"/>
</dbReference>
<dbReference type="AlphaFoldDB" id="A0A371DWK7"/>
<keyword evidence="2" id="KW-0067">ATP-binding</keyword>
<reference evidence="4 5" key="1">
    <citation type="journal article" date="2018" name="Biotechnol. Biofuels">
        <title>Integrative visual omics of the white-rot fungus Polyporus brumalis exposes the biotechnological potential of its oxidative enzymes for delignifying raw plant biomass.</title>
        <authorList>
            <person name="Miyauchi S."/>
            <person name="Rancon A."/>
            <person name="Drula E."/>
            <person name="Hage H."/>
            <person name="Chaduli D."/>
            <person name="Favel A."/>
            <person name="Grisel S."/>
            <person name="Henrissat B."/>
            <person name="Herpoel-Gimbert I."/>
            <person name="Ruiz-Duenas F.J."/>
            <person name="Chevret D."/>
            <person name="Hainaut M."/>
            <person name="Lin J."/>
            <person name="Wang M."/>
            <person name="Pangilinan J."/>
            <person name="Lipzen A."/>
            <person name="Lesage-Meessen L."/>
            <person name="Navarro D."/>
            <person name="Riley R."/>
            <person name="Grigoriev I.V."/>
            <person name="Zhou S."/>
            <person name="Raouche S."/>
            <person name="Rosso M.N."/>
        </authorList>
    </citation>
    <scope>NUCLEOTIDE SEQUENCE [LARGE SCALE GENOMIC DNA]</scope>
    <source>
        <strain evidence="4 5">BRFM 1820</strain>
    </source>
</reference>
<evidence type="ECO:0000313" key="4">
    <source>
        <dbReference type="EMBL" id="RDX56895.1"/>
    </source>
</evidence>
<evidence type="ECO:0000256" key="2">
    <source>
        <dbReference type="ARBA" id="ARBA00022840"/>
    </source>
</evidence>
<protein>
    <submittedName>
        <fullName evidence="4">Acetyl-CoA synthetase-like protein</fullName>
    </submittedName>
</protein>
<dbReference type="Pfam" id="PF00501">
    <property type="entry name" value="AMP-binding"/>
    <property type="match status" value="1"/>
</dbReference>
<dbReference type="PROSITE" id="PS00455">
    <property type="entry name" value="AMP_BINDING"/>
    <property type="match status" value="1"/>
</dbReference>
<accession>A0A371DWK7</accession>
<dbReference type="STRING" id="139420.A0A371DWK7"/>
<dbReference type="InterPro" id="IPR000873">
    <property type="entry name" value="AMP-dep_synth/lig_dom"/>
</dbReference>
<dbReference type="EMBL" id="KZ857380">
    <property type="protein sequence ID" value="RDX56895.1"/>
    <property type="molecule type" value="Genomic_DNA"/>
</dbReference>
<organism evidence="4 5">
    <name type="scientific">Lentinus brumalis</name>
    <dbReference type="NCBI Taxonomy" id="2498619"/>
    <lineage>
        <taxon>Eukaryota</taxon>
        <taxon>Fungi</taxon>
        <taxon>Dikarya</taxon>
        <taxon>Basidiomycota</taxon>
        <taxon>Agaricomycotina</taxon>
        <taxon>Agaricomycetes</taxon>
        <taxon>Polyporales</taxon>
        <taxon>Polyporaceae</taxon>
        <taxon>Lentinus</taxon>
    </lineage>
</organism>
<gene>
    <name evidence="4" type="ORF">OH76DRAFT_1477447</name>
</gene>
<name>A0A371DWK7_9APHY</name>
<evidence type="ECO:0000256" key="1">
    <source>
        <dbReference type="ARBA" id="ARBA00022741"/>
    </source>
</evidence>
<dbReference type="OrthoDB" id="1700726at2759"/>
<dbReference type="GO" id="GO:0005524">
    <property type="term" value="F:ATP binding"/>
    <property type="evidence" value="ECO:0007669"/>
    <property type="project" value="UniProtKB-KW"/>
</dbReference>
<dbReference type="GO" id="GO:0016020">
    <property type="term" value="C:membrane"/>
    <property type="evidence" value="ECO:0007669"/>
    <property type="project" value="TreeGrafter"/>
</dbReference>
<dbReference type="InterPro" id="IPR042099">
    <property type="entry name" value="ANL_N_sf"/>
</dbReference>
<evidence type="ECO:0000313" key="5">
    <source>
        <dbReference type="Proteomes" id="UP000256964"/>
    </source>
</evidence>
<dbReference type="GO" id="GO:0004467">
    <property type="term" value="F:long-chain fatty acid-CoA ligase activity"/>
    <property type="evidence" value="ECO:0007669"/>
    <property type="project" value="TreeGrafter"/>
</dbReference>
<evidence type="ECO:0000259" key="3">
    <source>
        <dbReference type="Pfam" id="PF00501"/>
    </source>
</evidence>
<dbReference type="Gene3D" id="3.40.50.12780">
    <property type="entry name" value="N-terminal domain of ligase-like"/>
    <property type="match status" value="1"/>
</dbReference>
<sequence length="704" mass="77058">MPSSSTTKFGYLPVPLPPNADFKKQCVEVPGTKRPGQTAHYRGSAFPYVTLESPNVFTNLVEIYDEGFQRAKGGPFLGTRPIISTNPLKYADYHEWQSWTEVDARRRALGSALHKLFQSGRVGGGDLPTVGIWSKNCANWQIIDLALQAYGKVGVSLYDTLGKDAAEFIINHSELSIIFATPSHIPALLKLASKCPVMKIIVAMDPLDSKEKSVLTAWGESAGVEIKELSELEEFGRANLIEVLPATAEQIATICYTSGTTGLPKGVVITHGAMAQAVYGYLHQFELTTETTMMSFLPLAHIYERVMELNAVAVGAQIGYTTGDPLTLLEDFAVLKPHFVPLVPRVLNRIYQSAMAAGTAPGVKGALFRKAVATKLHNLRTTGDFHHALWDRLVFRKLHAVLGGRMKLLTTGSAPISASVMDFLKVGLLTEIVEGARHRHCFHKHYGMTENCGSFVRTWSYDPTSSGTVGSPLPNCELKLIDVPSMGYSAEDKPYPRGEICMRGAQRFKCYYKDPQKTAETIDEDGWLRTGDVGLLDDCLRLKIIDRVKNIMKLAQGEYVALENVENVYSGSPLVAQLYVHGDSLQSYLIAVAVPDPVQFAALVSRVKGKPVAPENLAALAEATQDPQVVAAFLAELQKPARAAKLKGFETIKRIHLTTTALTTENGCLTPTLKIKRKETYTFFKEPLDALYALGEPAGSVTKL</sequence>
<keyword evidence="1" id="KW-0547">Nucleotide-binding</keyword>
<proteinExistence type="predicted"/>